<dbReference type="AlphaFoldDB" id="A0A5J5IL92"/>
<reference evidence="2 3" key="1">
    <citation type="submission" date="2019-09" db="EMBL/GenBank/DDBJ databases">
        <title>Draft genome sequence of Ginsengibacter sp. BR5-29.</title>
        <authorList>
            <person name="Im W.-T."/>
        </authorList>
    </citation>
    <scope>NUCLEOTIDE SEQUENCE [LARGE SCALE GENOMIC DNA]</scope>
    <source>
        <strain evidence="2 3">BR5-29</strain>
    </source>
</reference>
<organism evidence="2 3">
    <name type="scientific">Ginsengibacter hankyongi</name>
    <dbReference type="NCBI Taxonomy" id="2607284"/>
    <lineage>
        <taxon>Bacteria</taxon>
        <taxon>Pseudomonadati</taxon>
        <taxon>Bacteroidota</taxon>
        <taxon>Chitinophagia</taxon>
        <taxon>Chitinophagales</taxon>
        <taxon>Chitinophagaceae</taxon>
        <taxon>Ginsengibacter</taxon>
    </lineage>
</organism>
<name>A0A5J5IL92_9BACT</name>
<accession>A0A5J5IL92</accession>
<gene>
    <name evidence="2" type="ORF">FW778_11435</name>
</gene>
<dbReference type="Proteomes" id="UP000326903">
    <property type="component" value="Unassembled WGS sequence"/>
</dbReference>
<keyword evidence="3" id="KW-1185">Reference proteome</keyword>
<feature type="transmembrane region" description="Helical" evidence="1">
    <location>
        <begin position="51"/>
        <end position="69"/>
    </location>
</feature>
<evidence type="ECO:0000313" key="3">
    <source>
        <dbReference type="Proteomes" id="UP000326903"/>
    </source>
</evidence>
<proteinExistence type="predicted"/>
<keyword evidence="1" id="KW-0812">Transmembrane</keyword>
<protein>
    <submittedName>
        <fullName evidence="2">Uncharacterized protein</fullName>
    </submittedName>
</protein>
<evidence type="ECO:0000256" key="1">
    <source>
        <dbReference type="SAM" id="Phobius"/>
    </source>
</evidence>
<feature type="transmembrane region" description="Helical" evidence="1">
    <location>
        <begin position="27"/>
        <end position="45"/>
    </location>
</feature>
<keyword evidence="1" id="KW-1133">Transmembrane helix</keyword>
<dbReference type="EMBL" id="VYQF01000002">
    <property type="protein sequence ID" value="KAA9039427.1"/>
    <property type="molecule type" value="Genomic_DNA"/>
</dbReference>
<sequence length="79" mass="8854">MSHTKKKKHPEHPPVPQIKKDIKKYRVIAVAIIFFSLFGAGIAFFAADNNYVWLLTGGLIGAICGYFFGRQIVNGLFKN</sequence>
<dbReference type="RefSeq" id="WP_150414838.1">
    <property type="nucleotide sequence ID" value="NZ_VYQF01000002.1"/>
</dbReference>
<comment type="caution">
    <text evidence="2">The sequence shown here is derived from an EMBL/GenBank/DDBJ whole genome shotgun (WGS) entry which is preliminary data.</text>
</comment>
<keyword evidence="1" id="KW-0472">Membrane</keyword>
<evidence type="ECO:0000313" key="2">
    <source>
        <dbReference type="EMBL" id="KAA9039427.1"/>
    </source>
</evidence>